<reference evidence="1 2" key="1">
    <citation type="journal article" date="2014" name="Agronomy (Basel)">
        <title>A Draft Genome Sequence for Ensete ventricosum, the Drought-Tolerant Tree Against Hunger.</title>
        <authorList>
            <person name="Harrison J."/>
            <person name="Moore K.A."/>
            <person name="Paszkiewicz K."/>
            <person name="Jones T."/>
            <person name="Grant M."/>
            <person name="Ambacheew D."/>
            <person name="Muzemil S."/>
            <person name="Studholme D.J."/>
        </authorList>
    </citation>
    <scope>NUCLEOTIDE SEQUENCE [LARGE SCALE GENOMIC DNA]</scope>
</reference>
<dbReference type="EMBL" id="AMZH03024352">
    <property type="protein sequence ID" value="RRT35894.1"/>
    <property type="molecule type" value="Genomic_DNA"/>
</dbReference>
<dbReference type="Proteomes" id="UP000287651">
    <property type="component" value="Unassembled WGS sequence"/>
</dbReference>
<evidence type="ECO:0000313" key="1">
    <source>
        <dbReference type="EMBL" id="RRT35894.1"/>
    </source>
</evidence>
<comment type="caution">
    <text evidence="1">The sequence shown here is derived from an EMBL/GenBank/DDBJ whole genome shotgun (WGS) entry which is preliminary data.</text>
</comment>
<proteinExistence type="predicted"/>
<protein>
    <submittedName>
        <fullName evidence="1">Uncharacterized protein</fullName>
    </submittedName>
</protein>
<accession>A0A426X8U9</accession>
<sequence>MLNISGNLNLLFQMQIMFQEIQYLKNKVLLFQYVFDFSKKHFVGYNLFGIQTCQSIILQEGILKATNEFLREKV</sequence>
<evidence type="ECO:0000313" key="2">
    <source>
        <dbReference type="Proteomes" id="UP000287651"/>
    </source>
</evidence>
<gene>
    <name evidence="1" type="ORF">B296_00048082</name>
</gene>
<organism evidence="1 2">
    <name type="scientific">Ensete ventricosum</name>
    <name type="common">Abyssinian banana</name>
    <name type="synonym">Musa ensete</name>
    <dbReference type="NCBI Taxonomy" id="4639"/>
    <lineage>
        <taxon>Eukaryota</taxon>
        <taxon>Viridiplantae</taxon>
        <taxon>Streptophyta</taxon>
        <taxon>Embryophyta</taxon>
        <taxon>Tracheophyta</taxon>
        <taxon>Spermatophyta</taxon>
        <taxon>Magnoliopsida</taxon>
        <taxon>Liliopsida</taxon>
        <taxon>Zingiberales</taxon>
        <taxon>Musaceae</taxon>
        <taxon>Ensete</taxon>
    </lineage>
</organism>
<dbReference type="AlphaFoldDB" id="A0A426X8U9"/>
<name>A0A426X8U9_ENSVE</name>